<dbReference type="InterPro" id="IPR029068">
    <property type="entry name" value="Glyas_Bleomycin-R_OHBP_Dase"/>
</dbReference>
<dbReference type="Proteomes" id="UP000552954">
    <property type="component" value="Unassembled WGS sequence"/>
</dbReference>
<evidence type="ECO:0000313" key="4">
    <source>
        <dbReference type="Proteomes" id="UP000552954"/>
    </source>
</evidence>
<dbReference type="SUPFAM" id="SSF54593">
    <property type="entry name" value="Glyoxalase/Bleomycin resistance protein/Dihydroxybiphenyl dioxygenase"/>
    <property type="match status" value="1"/>
</dbReference>
<name>A0A849KD41_9BURK</name>
<gene>
    <name evidence="3" type="ORF">HK415_06690</name>
</gene>
<dbReference type="PANTHER" id="PTHR33993">
    <property type="entry name" value="GLYOXALASE-RELATED"/>
    <property type="match status" value="1"/>
</dbReference>
<dbReference type="PROSITE" id="PS51819">
    <property type="entry name" value="VOC"/>
    <property type="match status" value="1"/>
</dbReference>
<feature type="region of interest" description="Disordered" evidence="1">
    <location>
        <begin position="49"/>
        <end position="70"/>
    </location>
</feature>
<feature type="domain" description="VOC" evidence="2">
    <location>
        <begin position="3"/>
        <end position="126"/>
    </location>
</feature>
<dbReference type="EMBL" id="JABFCS010000001">
    <property type="protein sequence ID" value="NNU42915.1"/>
    <property type="molecule type" value="Genomic_DNA"/>
</dbReference>
<reference evidence="3 4" key="1">
    <citation type="submission" date="2020-05" db="EMBL/GenBank/DDBJ databases">
        <authorList>
            <person name="Khan S.A."/>
            <person name="Jeon C.O."/>
            <person name="Chun B.H."/>
        </authorList>
    </citation>
    <scope>NUCLEOTIDE SEQUENCE [LARGE SCALE GENOMIC DNA]</scope>
    <source>
        <strain evidence="3 4">B156</strain>
    </source>
</reference>
<sequence>MNPVVHFEMPYDDRERIARFYRQAFQWKLEMLGPEMGNYVLATTVAEDTRPDAPRGGINGGFFPRSPDMPGQHPSVVIGVQDIAAAMKAVNAAGGEVLGTPMQIPGVGQYVAFYDTERNRLSMLQPDRAGGR</sequence>
<dbReference type="AlphaFoldDB" id="A0A849KD41"/>
<dbReference type="InterPro" id="IPR004360">
    <property type="entry name" value="Glyas_Fos-R_dOase_dom"/>
</dbReference>
<organism evidence="3 4">
    <name type="scientific">Ramlibacter montanisoli</name>
    <dbReference type="NCBI Taxonomy" id="2732512"/>
    <lineage>
        <taxon>Bacteria</taxon>
        <taxon>Pseudomonadati</taxon>
        <taxon>Pseudomonadota</taxon>
        <taxon>Betaproteobacteria</taxon>
        <taxon>Burkholderiales</taxon>
        <taxon>Comamonadaceae</taxon>
        <taxon>Ramlibacter</taxon>
    </lineage>
</organism>
<dbReference type="Gene3D" id="3.10.180.10">
    <property type="entry name" value="2,3-Dihydroxybiphenyl 1,2-Dioxygenase, domain 1"/>
    <property type="match status" value="1"/>
</dbReference>
<evidence type="ECO:0000259" key="2">
    <source>
        <dbReference type="PROSITE" id="PS51819"/>
    </source>
</evidence>
<keyword evidence="4" id="KW-1185">Reference proteome</keyword>
<dbReference type="InterPro" id="IPR037523">
    <property type="entry name" value="VOC_core"/>
</dbReference>
<accession>A0A849KD41</accession>
<protein>
    <submittedName>
        <fullName evidence="3">VOC family protein</fullName>
    </submittedName>
</protein>
<dbReference type="Pfam" id="PF00903">
    <property type="entry name" value="Glyoxalase"/>
    <property type="match status" value="1"/>
</dbReference>
<dbReference type="InterPro" id="IPR052164">
    <property type="entry name" value="Anthracycline_SecMetBiosynth"/>
</dbReference>
<proteinExistence type="predicted"/>
<evidence type="ECO:0000256" key="1">
    <source>
        <dbReference type="SAM" id="MobiDB-lite"/>
    </source>
</evidence>
<reference evidence="3 4" key="2">
    <citation type="submission" date="2020-06" db="EMBL/GenBank/DDBJ databases">
        <title>Ramlibacter rhizophilus sp. nov., isolated from rhizosphere soil of national flower Mugunghwa from South Korea.</title>
        <authorList>
            <person name="Zheng-Fei Y."/>
            <person name="Huan T."/>
        </authorList>
    </citation>
    <scope>NUCLEOTIDE SEQUENCE [LARGE SCALE GENOMIC DNA]</scope>
    <source>
        <strain evidence="3 4">B156</strain>
    </source>
</reference>
<dbReference type="PANTHER" id="PTHR33993:SF2">
    <property type="entry name" value="VOC DOMAIN-CONTAINING PROTEIN"/>
    <property type="match status" value="1"/>
</dbReference>
<evidence type="ECO:0000313" key="3">
    <source>
        <dbReference type="EMBL" id="NNU42915.1"/>
    </source>
</evidence>
<dbReference type="RefSeq" id="WP_171557540.1">
    <property type="nucleotide sequence ID" value="NZ_JABFCS010000001.1"/>
</dbReference>
<comment type="caution">
    <text evidence="3">The sequence shown here is derived from an EMBL/GenBank/DDBJ whole genome shotgun (WGS) entry which is preliminary data.</text>
</comment>